<protein>
    <recommendedName>
        <fullName evidence="1">KRAB domain-containing protein</fullName>
    </recommendedName>
</protein>
<sequence>MSPHPETVTDCVTMETVDQLAEGAYSSQFSAFSQEQQKMNISQASVSFKDVTVELTQEEWQQMGPIQKTLYRDVMLENYNNLVSVGNCIFKPEVIFKLEQGEEPWFLEEEFSNQSHKGELLSTNRILWGI</sequence>
<dbReference type="InterPro" id="IPR001909">
    <property type="entry name" value="KRAB"/>
</dbReference>
<dbReference type="InterPro" id="IPR050169">
    <property type="entry name" value="Krueppel_C2H2_ZnF"/>
</dbReference>
<evidence type="ECO:0000259" key="1">
    <source>
        <dbReference type="PROSITE" id="PS50805"/>
    </source>
</evidence>
<dbReference type="PANTHER" id="PTHR23232:SF131">
    <property type="entry name" value="KRAB DOMAIN-CONTAINING PROTEIN"/>
    <property type="match status" value="1"/>
</dbReference>
<gene>
    <name evidence="2" type="ORF">J1605_018166</name>
</gene>
<dbReference type="AlphaFoldDB" id="A0AB34HYX5"/>
<dbReference type="PANTHER" id="PTHR23232">
    <property type="entry name" value="KRAB DOMAIN C2H2 ZINC FINGER"/>
    <property type="match status" value="1"/>
</dbReference>
<dbReference type="CDD" id="cd07765">
    <property type="entry name" value="KRAB_A-box"/>
    <property type="match status" value="1"/>
</dbReference>
<dbReference type="Proteomes" id="UP001159641">
    <property type="component" value="Unassembled WGS sequence"/>
</dbReference>
<name>A0AB34HYX5_ESCRO</name>
<dbReference type="SUPFAM" id="SSF109640">
    <property type="entry name" value="KRAB domain (Kruppel-associated box)"/>
    <property type="match status" value="1"/>
</dbReference>
<dbReference type="GO" id="GO:0006355">
    <property type="term" value="P:regulation of DNA-templated transcription"/>
    <property type="evidence" value="ECO:0007669"/>
    <property type="project" value="InterPro"/>
</dbReference>
<comment type="caution">
    <text evidence="2">The sequence shown here is derived from an EMBL/GenBank/DDBJ whole genome shotgun (WGS) entry which is preliminary data.</text>
</comment>
<dbReference type="InterPro" id="IPR036051">
    <property type="entry name" value="KRAB_dom_sf"/>
</dbReference>
<dbReference type="EMBL" id="JAIQCJ010000525">
    <property type="protein sequence ID" value="KAJ8796116.1"/>
    <property type="molecule type" value="Genomic_DNA"/>
</dbReference>
<dbReference type="PROSITE" id="PS50805">
    <property type="entry name" value="KRAB"/>
    <property type="match status" value="1"/>
</dbReference>
<evidence type="ECO:0000313" key="2">
    <source>
        <dbReference type="EMBL" id="KAJ8796116.1"/>
    </source>
</evidence>
<keyword evidence="3" id="KW-1185">Reference proteome</keyword>
<reference evidence="2 3" key="1">
    <citation type="submission" date="2022-11" db="EMBL/GenBank/DDBJ databases">
        <title>Whole genome sequence of Eschrichtius robustus ER-17-0199.</title>
        <authorList>
            <person name="Bruniche-Olsen A."/>
            <person name="Black A.N."/>
            <person name="Fields C.J."/>
            <person name="Walden K."/>
            <person name="Dewoody J.A."/>
        </authorList>
    </citation>
    <scope>NUCLEOTIDE SEQUENCE [LARGE SCALE GENOMIC DNA]</scope>
    <source>
        <strain evidence="2">ER-17-0199</strain>
        <tissue evidence="2">Blubber</tissue>
    </source>
</reference>
<accession>A0AB34HYX5</accession>
<dbReference type="SMART" id="SM00349">
    <property type="entry name" value="KRAB"/>
    <property type="match status" value="1"/>
</dbReference>
<evidence type="ECO:0000313" key="3">
    <source>
        <dbReference type="Proteomes" id="UP001159641"/>
    </source>
</evidence>
<dbReference type="Gene3D" id="6.10.140.140">
    <property type="match status" value="1"/>
</dbReference>
<organism evidence="2 3">
    <name type="scientific">Eschrichtius robustus</name>
    <name type="common">California gray whale</name>
    <name type="synonym">Eschrichtius gibbosus</name>
    <dbReference type="NCBI Taxonomy" id="9764"/>
    <lineage>
        <taxon>Eukaryota</taxon>
        <taxon>Metazoa</taxon>
        <taxon>Chordata</taxon>
        <taxon>Craniata</taxon>
        <taxon>Vertebrata</taxon>
        <taxon>Euteleostomi</taxon>
        <taxon>Mammalia</taxon>
        <taxon>Eutheria</taxon>
        <taxon>Laurasiatheria</taxon>
        <taxon>Artiodactyla</taxon>
        <taxon>Whippomorpha</taxon>
        <taxon>Cetacea</taxon>
        <taxon>Mysticeti</taxon>
        <taxon>Eschrichtiidae</taxon>
        <taxon>Eschrichtius</taxon>
    </lineage>
</organism>
<feature type="domain" description="KRAB" evidence="1">
    <location>
        <begin position="46"/>
        <end position="117"/>
    </location>
</feature>
<dbReference type="Pfam" id="PF01352">
    <property type="entry name" value="KRAB"/>
    <property type="match status" value="1"/>
</dbReference>
<proteinExistence type="predicted"/>